<dbReference type="SUPFAM" id="SSF75304">
    <property type="entry name" value="Amidase signature (AS) enzymes"/>
    <property type="match status" value="1"/>
</dbReference>
<feature type="active site" description="Acyl-ester intermediate" evidence="10">
    <location>
        <position position="178"/>
    </location>
</feature>
<evidence type="ECO:0000313" key="12">
    <source>
        <dbReference type="EMBL" id="MCF0264533.1"/>
    </source>
</evidence>
<comment type="catalytic activity">
    <reaction evidence="9 10">
        <text>L-glutamyl-tRNA(Gln) + L-glutamine + ATP + H2O = L-glutaminyl-tRNA(Gln) + L-glutamate + ADP + phosphate + H(+)</text>
        <dbReference type="Rhea" id="RHEA:17521"/>
        <dbReference type="Rhea" id="RHEA-COMP:9681"/>
        <dbReference type="Rhea" id="RHEA-COMP:9684"/>
        <dbReference type="ChEBI" id="CHEBI:15377"/>
        <dbReference type="ChEBI" id="CHEBI:15378"/>
        <dbReference type="ChEBI" id="CHEBI:29985"/>
        <dbReference type="ChEBI" id="CHEBI:30616"/>
        <dbReference type="ChEBI" id="CHEBI:43474"/>
        <dbReference type="ChEBI" id="CHEBI:58359"/>
        <dbReference type="ChEBI" id="CHEBI:78520"/>
        <dbReference type="ChEBI" id="CHEBI:78521"/>
        <dbReference type="ChEBI" id="CHEBI:456216"/>
        <dbReference type="EC" id="6.3.5.7"/>
    </reaction>
</comment>
<dbReference type="Gene3D" id="3.90.1300.10">
    <property type="entry name" value="Amidase signature (AS) domain"/>
    <property type="match status" value="1"/>
</dbReference>
<dbReference type="EC" id="6.3.5.7" evidence="3 10"/>
<feature type="domain" description="Amidase" evidence="11">
    <location>
        <begin position="25"/>
        <end position="494"/>
    </location>
</feature>
<dbReference type="GO" id="GO:0050567">
    <property type="term" value="F:glutaminyl-tRNA synthase (glutamine-hydrolyzing) activity"/>
    <property type="evidence" value="ECO:0007669"/>
    <property type="project" value="UniProtKB-UniRule"/>
</dbReference>
<organism evidence="12 13">
    <name type="scientific">Acinetobacter guillouiae</name>
    <name type="common">Acinetobacter genomosp. 11</name>
    <dbReference type="NCBI Taxonomy" id="106649"/>
    <lineage>
        <taxon>Bacteria</taxon>
        <taxon>Pseudomonadati</taxon>
        <taxon>Pseudomonadota</taxon>
        <taxon>Gammaproteobacteria</taxon>
        <taxon>Moraxellales</taxon>
        <taxon>Moraxellaceae</taxon>
        <taxon>Acinetobacter</taxon>
    </lineage>
</organism>
<dbReference type="InterPro" id="IPR000120">
    <property type="entry name" value="Amidase"/>
</dbReference>
<dbReference type="InterPro" id="IPR036928">
    <property type="entry name" value="AS_sf"/>
</dbReference>
<keyword evidence="8 10" id="KW-0648">Protein biosynthesis</keyword>
<keyword evidence="7 10" id="KW-0067">ATP-binding</keyword>
<dbReference type="InterPro" id="IPR020556">
    <property type="entry name" value="Amidase_CS"/>
</dbReference>
<dbReference type="InterPro" id="IPR004412">
    <property type="entry name" value="GatA"/>
</dbReference>
<dbReference type="NCBIfam" id="TIGR00132">
    <property type="entry name" value="gatA"/>
    <property type="match status" value="1"/>
</dbReference>
<evidence type="ECO:0000256" key="3">
    <source>
        <dbReference type="ARBA" id="ARBA00012739"/>
    </source>
</evidence>
<evidence type="ECO:0000256" key="6">
    <source>
        <dbReference type="ARBA" id="ARBA00022741"/>
    </source>
</evidence>
<dbReference type="PANTHER" id="PTHR11895:SF151">
    <property type="entry name" value="GLUTAMYL-TRNA(GLN) AMIDOTRANSFERASE SUBUNIT A"/>
    <property type="match status" value="1"/>
</dbReference>
<sequence length="518" mass="56145">MTDLHRLSIREMTEGLKSAQFSSRELTQHYLDRIAKIDDRVKSYVTVTPEQALAQADAADNLLKSGTAGVLTGVPLAHKDIFCTQGIKTTAGSKMLDNFISPYDATVVAKAKAAGLVTLGKVNMDEFAMGSTSESSFYGATANPWSLERIPGGSSGGSAAAVAADLAPFATGTDTGGSIRQPAALCGLTGLKPTYGRVSRFGMIAFASSLDQGGPMARSAEDCAFLMNTIAGHDLKDSTSINKEVDDYVANLNATAMKGLRIGIPKQYFEISYLNAEVRQRIEESLKKLEEMGATLVEIDLNMTEAYVPTYYLIAPAEASSNLSRYDGVRYGYRCENPTDILDLYKRSRSEAFGAEVQRRILIGTYALSAGYYDAYYVKAQKVRRLIQQDFLKAFENIDVIAAPVTTNTAYRIGAKLDPIYAYIEDIYTIAVNLAGLPAIAFPCGFATRTSDYVPTAARNSNDSGFGTSGTCDPIDLPVGLQLIGNYWSESQLLSIVHQYQQNTDWHTKRAAIAEENA</sequence>
<dbReference type="GO" id="GO:0030956">
    <property type="term" value="C:glutamyl-tRNA(Gln) amidotransferase complex"/>
    <property type="evidence" value="ECO:0007669"/>
    <property type="project" value="InterPro"/>
</dbReference>
<evidence type="ECO:0000256" key="9">
    <source>
        <dbReference type="ARBA" id="ARBA00047407"/>
    </source>
</evidence>
<feature type="active site" description="Charge relay system" evidence="10">
    <location>
        <position position="154"/>
    </location>
</feature>
<evidence type="ECO:0000259" key="11">
    <source>
        <dbReference type="Pfam" id="PF01425"/>
    </source>
</evidence>
<evidence type="ECO:0000256" key="2">
    <source>
        <dbReference type="ARBA" id="ARBA00011123"/>
    </source>
</evidence>
<evidence type="ECO:0000256" key="4">
    <source>
        <dbReference type="ARBA" id="ARBA00014428"/>
    </source>
</evidence>
<accession>A0A8X8GD42</accession>
<evidence type="ECO:0000313" key="13">
    <source>
        <dbReference type="Proteomes" id="UP000887320"/>
    </source>
</evidence>
<comment type="function">
    <text evidence="10">Allows the formation of correctly charged Gln-tRNA(Gln) through the transamidation of misacylated Glu-tRNA(Gln) in organisms which lack glutaminyl-tRNA synthetase. The reaction takes place in the presence of glutamine and ATP through an activated gamma-phospho-Glu-tRNA(Gln).</text>
</comment>
<protein>
    <recommendedName>
        <fullName evidence="4 10">Glutamyl-tRNA(Gln) amidotransferase subunit A</fullName>
        <shortName evidence="10">Glu-ADT subunit A</shortName>
        <ecNumber evidence="3 10">6.3.5.7</ecNumber>
    </recommendedName>
</protein>
<comment type="similarity">
    <text evidence="1 10">Belongs to the amidase family. GatA subfamily.</text>
</comment>
<evidence type="ECO:0000256" key="5">
    <source>
        <dbReference type="ARBA" id="ARBA00022598"/>
    </source>
</evidence>
<dbReference type="HAMAP" id="MF_00120">
    <property type="entry name" value="GatA"/>
    <property type="match status" value="1"/>
</dbReference>
<dbReference type="PANTHER" id="PTHR11895">
    <property type="entry name" value="TRANSAMIDASE"/>
    <property type="match status" value="1"/>
</dbReference>
<dbReference type="InterPro" id="IPR023631">
    <property type="entry name" value="Amidase_dom"/>
</dbReference>
<gene>
    <name evidence="10 12" type="primary">gatA</name>
    <name evidence="12" type="ORF">KW868_08655</name>
</gene>
<dbReference type="PIRSF" id="PIRSF001221">
    <property type="entry name" value="Amidase_fungi"/>
    <property type="match status" value="1"/>
</dbReference>
<keyword evidence="6 10" id="KW-0547">Nucleotide-binding</keyword>
<feature type="active site" description="Charge relay system" evidence="10">
    <location>
        <position position="79"/>
    </location>
</feature>
<dbReference type="Proteomes" id="UP000887320">
    <property type="component" value="Unassembled WGS sequence"/>
</dbReference>
<comment type="subunit">
    <text evidence="2 10">Heterotrimer of A, B and C subunits.</text>
</comment>
<evidence type="ECO:0000256" key="10">
    <source>
        <dbReference type="HAMAP-Rule" id="MF_00120"/>
    </source>
</evidence>
<evidence type="ECO:0000256" key="8">
    <source>
        <dbReference type="ARBA" id="ARBA00022917"/>
    </source>
</evidence>
<dbReference type="Pfam" id="PF01425">
    <property type="entry name" value="Amidase"/>
    <property type="match status" value="1"/>
</dbReference>
<dbReference type="GO" id="GO:0006412">
    <property type="term" value="P:translation"/>
    <property type="evidence" value="ECO:0007669"/>
    <property type="project" value="UniProtKB-UniRule"/>
</dbReference>
<comment type="caution">
    <text evidence="12">The sequence shown here is derived from an EMBL/GenBank/DDBJ whole genome shotgun (WGS) entry which is preliminary data.</text>
</comment>
<dbReference type="AlphaFoldDB" id="A0A8X8GD42"/>
<dbReference type="GO" id="GO:0005524">
    <property type="term" value="F:ATP binding"/>
    <property type="evidence" value="ECO:0007669"/>
    <property type="project" value="UniProtKB-KW"/>
</dbReference>
<dbReference type="PROSITE" id="PS00571">
    <property type="entry name" value="AMIDASES"/>
    <property type="match status" value="1"/>
</dbReference>
<dbReference type="RefSeq" id="WP_234623230.1">
    <property type="nucleotide sequence ID" value="NZ_JAHWXT010000002.1"/>
</dbReference>
<keyword evidence="5 10" id="KW-0436">Ligase</keyword>
<dbReference type="EMBL" id="JAHWXT010000002">
    <property type="protein sequence ID" value="MCF0264533.1"/>
    <property type="molecule type" value="Genomic_DNA"/>
</dbReference>
<reference evidence="12" key="1">
    <citation type="submission" date="2021-07" db="EMBL/GenBank/DDBJ databases">
        <authorList>
            <person name="Fernandez M."/>
            <person name="Pereira P."/>
            <person name="Torres Tejerizo G.A."/>
            <person name="Gonzalez P."/>
            <person name="Agostini E."/>
        </authorList>
    </citation>
    <scope>NUCLEOTIDE SEQUENCE</scope>
    <source>
        <strain evidence="12">SFC 500-1A</strain>
    </source>
</reference>
<evidence type="ECO:0000256" key="7">
    <source>
        <dbReference type="ARBA" id="ARBA00022840"/>
    </source>
</evidence>
<evidence type="ECO:0000256" key="1">
    <source>
        <dbReference type="ARBA" id="ARBA00008069"/>
    </source>
</evidence>
<name>A0A8X8GD42_ACIGI</name>
<proteinExistence type="inferred from homology"/>